<dbReference type="GO" id="GO:0046872">
    <property type="term" value="F:metal ion binding"/>
    <property type="evidence" value="ECO:0007669"/>
    <property type="project" value="UniProtKB-KW"/>
</dbReference>
<evidence type="ECO:0000259" key="15">
    <source>
        <dbReference type="PROSITE" id="PS50879"/>
    </source>
</evidence>
<evidence type="ECO:0000256" key="2">
    <source>
        <dbReference type="ARBA" id="ARBA00001946"/>
    </source>
</evidence>
<evidence type="ECO:0000256" key="11">
    <source>
        <dbReference type="ARBA" id="ARBA00022759"/>
    </source>
</evidence>
<reference evidence="16" key="1">
    <citation type="journal article" date="2019" name="MBio">
        <title>Virus Genomes from Deep Sea Sediments Expand the Ocean Megavirome and Support Independent Origins of Viral Gigantism.</title>
        <authorList>
            <person name="Backstrom D."/>
            <person name="Yutin N."/>
            <person name="Jorgensen S.L."/>
            <person name="Dharamshi J."/>
            <person name="Homa F."/>
            <person name="Zaremba-Niedwiedzka K."/>
            <person name="Spang A."/>
            <person name="Wolf Y.I."/>
            <person name="Koonin E.V."/>
            <person name="Ettema T.J."/>
        </authorList>
    </citation>
    <scope>NUCLEOTIDE SEQUENCE</scope>
</reference>
<dbReference type="InterPro" id="IPR050092">
    <property type="entry name" value="RNase_H"/>
</dbReference>
<dbReference type="PANTHER" id="PTHR10642">
    <property type="entry name" value="RIBONUCLEASE H1"/>
    <property type="match status" value="1"/>
</dbReference>
<dbReference type="GO" id="GO:0004523">
    <property type="term" value="F:RNA-DNA hybrid ribonuclease activity"/>
    <property type="evidence" value="ECO:0007669"/>
    <property type="project" value="UniProtKB-EC"/>
</dbReference>
<evidence type="ECO:0000256" key="5">
    <source>
        <dbReference type="ARBA" id="ARBA00008884"/>
    </source>
</evidence>
<dbReference type="SUPFAM" id="SSF53098">
    <property type="entry name" value="Ribonuclease H-like"/>
    <property type="match status" value="1"/>
</dbReference>
<sequence length="195" mass="22216">MNKLYAVRNGRNIGIFTSWKQTELQVRGFRNAKFKSFTNMNDAKNYLNSGVSNENITEKNAIYTDGSCKDDIGGYGIVINKEKEISGKVLIFPCTNQIAELYAIYQAIIYCKNKDNITIYTDSKYSIGCLTEWHRRWEKNGWVNAKGNNVKNKILIKAILDISSDISVSYKHVKAHNGNKYNEIADKLANEGRLK</sequence>
<comment type="similarity">
    <text evidence="5">Belongs to the caulimoviridae viroplasmin family.</text>
</comment>
<protein>
    <recommendedName>
        <fullName evidence="7">Ribonuclease H</fullName>
        <ecNumber evidence="6">3.1.26.4</ecNumber>
    </recommendedName>
    <alternativeName>
        <fullName evidence="14">Inclusion body matrix protein</fullName>
    </alternativeName>
    <alternativeName>
        <fullName evidence="8">Transactivator/viroplasmin protein</fullName>
    </alternativeName>
</protein>
<dbReference type="Gene3D" id="3.40.970.10">
    <property type="entry name" value="Ribonuclease H1, N-terminal domain"/>
    <property type="match status" value="1"/>
</dbReference>
<dbReference type="GO" id="GO:0043137">
    <property type="term" value="P:DNA replication, removal of RNA primer"/>
    <property type="evidence" value="ECO:0007669"/>
    <property type="project" value="TreeGrafter"/>
</dbReference>
<evidence type="ECO:0000313" key="16">
    <source>
        <dbReference type="EMBL" id="QBK91463.1"/>
    </source>
</evidence>
<dbReference type="InterPro" id="IPR037056">
    <property type="entry name" value="RNase_H1_N_sf"/>
</dbReference>
<evidence type="ECO:0000256" key="1">
    <source>
        <dbReference type="ARBA" id="ARBA00000077"/>
    </source>
</evidence>
<dbReference type="PANTHER" id="PTHR10642:SF26">
    <property type="entry name" value="RIBONUCLEASE H1"/>
    <property type="match status" value="1"/>
</dbReference>
<accession>A0A481Z6F2</accession>
<keyword evidence="10" id="KW-0479">Metal-binding</keyword>
<evidence type="ECO:0000256" key="7">
    <source>
        <dbReference type="ARBA" id="ARBA00017721"/>
    </source>
</evidence>
<gene>
    <name evidence="16" type="ORF">LCPAC302_00830</name>
</gene>
<evidence type="ECO:0000256" key="9">
    <source>
        <dbReference type="ARBA" id="ARBA00022722"/>
    </source>
</evidence>
<organism evidence="16">
    <name type="scientific">Pithovirus LCPAC302</name>
    <dbReference type="NCBI Taxonomy" id="2506593"/>
    <lineage>
        <taxon>Viruses</taxon>
        <taxon>Pithoviruses</taxon>
    </lineage>
</organism>
<comment type="function">
    <text evidence="3">Endonuclease that specifically degrades the RNA of RNA-DNA hybrids.</text>
</comment>
<evidence type="ECO:0000256" key="4">
    <source>
        <dbReference type="ARBA" id="ARBA00005300"/>
    </source>
</evidence>
<evidence type="ECO:0000256" key="8">
    <source>
        <dbReference type="ARBA" id="ARBA00017800"/>
    </source>
</evidence>
<keyword evidence="12" id="KW-0378">Hydrolase</keyword>
<comment type="cofactor">
    <cofactor evidence="2">
        <name>Mg(2+)</name>
        <dbReference type="ChEBI" id="CHEBI:18420"/>
    </cofactor>
</comment>
<dbReference type="CDD" id="cd09280">
    <property type="entry name" value="RNase_HI_eukaryote_like"/>
    <property type="match status" value="1"/>
</dbReference>
<comment type="catalytic activity">
    <reaction evidence="1">
        <text>Endonucleolytic cleavage to 5'-phosphomonoester.</text>
        <dbReference type="EC" id="3.1.26.4"/>
    </reaction>
</comment>
<keyword evidence="13" id="KW-0460">Magnesium</keyword>
<dbReference type="GO" id="GO:0003676">
    <property type="term" value="F:nucleic acid binding"/>
    <property type="evidence" value="ECO:0007669"/>
    <property type="project" value="InterPro"/>
</dbReference>
<dbReference type="Pfam" id="PF01693">
    <property type="entry name" value="Cauli_VI"/>
    <property type="match status" value="1"/>
</dbReference>
<keyword evidence="9" id="KW-0540">Nuclease</keyword>
<dbReference type="FunFam" id="3.40.970.10:FF:000002">
    <property type="entry name" value="Ribonuclease H"/>
    <property type="match status" value="1"/>
</dbReference>
<proteinExistence type="inferred from homology"/>
<dbReference type="InterPro" id="IPR009027">
    <property type="entry name" value="Ribosomal_bL9/RNase_H1_N"/>
</dbReference>
<dbReference type="EC" id="3.1.26.4" evidence="6"/>
<dbReference type="Pfam" id="PF00075">
    <property type="entry name" value="RNase_H"/>
    <property type="match status" value="1"/>
</dbReference>
<dbReference type="InterPro" id="IPR002156">
    <property type="entry name" value="RNaseH_domain"/>
</dbReference>
<dbReference type="InterPro" id="IPR012337">
    <property type="entry name" value="RNaseH-like_sf"/>
</dbReference>
<name>A0A481Z6F2_9VIRU</name>
<dbReference type="SUPFAM" id="SSF55658">
    <property type="entry name" value="L9 N-domain-like"/>
    <property type="match status" value="1"/>
</dbReference>
<evidence type="ECO:0000256" key="14">
    <source>
        <dbReference type="ARBA" id="ARBA00030758"/>
    </source>
</evidence>
<keyword evidence="11" id="KW-0255">Endonuclease</keyword>
<dbReference type="PROSITE" id="PS50879">
    <property type="entry name" value="RNASE_H_1"/>
    <property type="match status" value="1"/>
</dbReference>
<comment type="similarity">
    <text evidence="4">Belongs to the RNase H family.</text>
</comment>
<feature type="domain" description="RNase H type-1" evidence="15">
    <location>
        <begin position="56"/>
        <end position="194"/>
    </location>
</feature>
<evidence type="ECO:0000256" key="13">
    <source>
        <dbReference type="ARBA" id="ARBA00022842"/>
    </source>
</evidence>
<evidence type="ECO:0000256" key="3">
    <source>
        <dbReference type="ARBA" id="ARBA00004065"/>
    </source>
</evidence>
<evidence type="ECO:0000256" key="12">
    <source>
        <dbReference type="ARBA" id="ARBA00022801"/>
    </source>
</evidence>
<evidence type="ECO:0000256" key="6">
    <source>
        <dbReference type="ARBA" id="ARBA00012180"/>
    </source>
</evidence>
<dbReference type="EMBL" id="MK500538">
    <property type="protein sequence ID" value="QBK91463.1"/>
    <property type="molecule type" value="Genomic_DNA"/>
</dbReference>
<dbReference type="Gene3D" id="3.30.420.10">
    <property type="entry name" value="Ribonuclease H-like superfamily/Ribonuclease H"/>
    <property type="match status" value="1"/>
</dbReference>
<dbReference type="InterPro" id="IPR011320">
    <property type="entry name" value="RNase_H1_N"/>
</dbReference>
<dbReference type="InterPro" id="IPR036397">
    <property type="entry name" value="RNaseH_sf"/>
</dbReference>
<evidence type="ECO:0000256" key="10">
    <source>
        <dbReference type="ARBA" id="ARBA00022723"/>
    </source>
</evidence>